<feature type="non-terminal residue" evidence="1">
    <location>
        <position position="13"/>
    </location>
</feature>
<dbReference type="Proteomes" id="UP000663836">
    <property type="component" value="Unassembled WGS sequence"/>
</dbReference>
<name>A0A820FL27_9BILA</name>
<comment type="caution">
    <text evidence="1">The sequence shown here is derived from an EMBL/GenBank/DDBJ whole genome shotgun (WGS) entry which is preliminary data.</text>
</comment>
<gene>
    <name evidence="1" type="ORF">JBS370_LOCUS39203</name>
</gene>
<proteinExistence type="predicted"/>
<protein>
    <submittedName>
        <fullName evidence="1">Uncharacterized protein</fullName>
    </submittedName>
</protein>
<organism evidence="1 2">
    <name type="scientific">Rotaria sordida</name>
    <dbReference type="NCBI Taxonomy" id="392033"/>
    <lineage>
        <taxon>Eukaryota</taxon>
        <taxon>Metazoa</taxon>
        <taxon>Spiralia</taxon>
        <taxon>Gnathifera</taxon>
        <taxon>Rotifera</taxon>
        <taxon>Eurotatoria</taxon>
        <taxon>Bdelloidea</taxon>
        <taxon>Philodinida</taxon>
        <taxon>Philodinidae</taxon>
        <taxon>Rotaria</taxon>
    </lineage>
</organism>
<reference evidence="1" key="1">
    <citation type="submission" date="2021-02" db="EMBL/GenBank/DDBJ databases">
        <authorList>
            <person name="Nowell W R."/>
        </authorList>
    </citation>
    <scope>NUCLEOTIDE SEQUENCE</scope>
</reference>
<dbReference type="EMBL" id="CAJOBD010025682">
    <property type="protein sequence ID" value="CAF4264681.1"/>
    <property type="molecule type" value="Genomic_DNA"/>
</dbReference>
<accession>A0A820FL27</accession>
<evidence type="ECO:0000313" key="1">
    <source>
        <dbReference type="EMBL" id="CAF4264681.1"/>
    </source>
</evidence>
<sequence>MGRLFLIWCQINR</sequence>
<evidence type="ECO:0000313" key="2">
    <source>
        <dbReference type="Proteomes" id="UP000663836"/>
    </source>
</evidence>